<keyword evidence="12" id="KW-1185">Reference proteome</keyword>
<keyword evidence="4 9" id="KW-0812">Transmembrane</keyword>
<reference evidence="11 12" key="1">
    <citation type="journal article" date="2013" name="Curr. Biol.">
        <title>Shared signatures of parasitism and phylogenomics unite Cryptomycota and microsporidia.</title>
        <authorList>
            <person name="James T.Y."/>
            <person name="Pelin A."/>
            <person name="Bonen L."/>
            <person name="Ahrendt S."/>
            <person name="Sain D."/>
            <person name="Corradi N."/>
            <person name="Stajich J.E."/>
        </authorList>
    </citation>
    <scope>NUCLEOTIDE SEQUENCE [LARGE SCALE GENOMIC DNA]</scope>
    <source>
        <strain evidence="11 12">CSF55</strain>
    </source>
</reference>
<dbReference type="PANTHER" id="PTHR11629:SF63">
    <property type="entry name" value="V-TYPE PROTON ATPASE SUBUNIT A"/>
    <property type="match status" value="1"/>
</dbReference>
<feature type="transmembrane region" description="Helical" evidence="9">
    <location>
        <begin position="457"/>
        <end position="476"/>
    </location>
</feature>
<evidence type="ECO:0000256" key="3">
    <source>
        <dbReference type="ARBA" id="ARBA00022448"/>
    </source>
</evidence>
<name>A0A075AYY7_ROZAC</name>
<organism evidence="11 12">
    <name type="scientific">Rozella allomycis (strain CSF55)</name>
    <dbReference type="NCBI Taxonomy" id="988480"/>
    <lineage>
        <taxon>Eukaryota</taxon>
        <taxon>Fungi</taxon>
        <taxon>Fungi incertae sedis</taxon>
        <taxon>Cryptomycota</taxon>
        <taxon>Cryptomycota incertae sedis</taxon>
        <taxon>Rozella</taxon>
    </lineage>
</organism>
<dbReference type="GO" id="GO:0000329">
    <property type="term" value="C:fungal-type vacuole membrane"/>
    <property type="evidence" value="ECO:0007669"/>
    <property type="project" value="TreeGrafter"/>
</dbReference>
<evidence type="ECO:0000256" key="10">
    <source>
        <dbReference type="SAM" id="Coils"/>
    </source>
</evidence>
<dbReference type="InterPro" id="IPR026028">
    <property type="entry name" value="V-type_ATPase_116kDa_su_euka"/>
</dbReference>
<evidence type="ECO:0000256" key="2">
    <source>
        <dbReference type="ARBA" id="ARBA00009904"/>
    </source>
</evidence>
<dbReference type="GO" id="GO:0051117">
    <property type="term" value="F:ATPase binding"/>
    <property type="evidence" value="ECO:0007669"/>
    <property type="project" value="TreeGrafter"/>
</dbReference>
<keyword evidence="5 9" id="KW-0375">Hydrogen ion transport</keyword>
<feature type="transmembrane region" description="Helical" evidence="9">
    <location>
        <begin position="618"/>
        <end position="636"/>
    </location>
</feature>
<protein>
    <recommendedName>
        <fullName evidence="9">V-type proton ATPase subunit a</fullName>
    </recommendedName>
</protein>
<sequence>MSVVPSSLLRSEVMSLIQLYIPFEVAQGTVSELGELDLMNANVNPFQRTFVNEIRRFDEIERNLRKASQARKMDMVLVEPDTRYFPRSVKELDELERRVNDLASRLEEMNRSQENLEKRHLEMTELKHVLRDTANFFTEVTARQEDRMMGVHSDDHERPLLHQDIEEGKPERLTKSSGLGFVAGVIDRKKMITFERVLWRALRGNLYLNYSEIDEVMKEPNTGDVIEKNVFLIFAHGKEILNKIKKICESLGATLYSIDDSAEKRREHSLEVAARLEDLNSVIYNTNQTRRSVLSQVIEMIGEWTFVVRREKAIYHTMNMFNYDDSRRCLIAEGWAPKNKLGEVTIALRTASEKSGTMMASVMHEMKTNLEPPTFHRTNKYTVAFQEIIDSYGMATYREVNPGLFTVITFPFLFSVMFGDFGHGMLMTLIGIYLILKEKELSKIKGEMTQTVVGGRYMIFLMGLFSLYIGLIYNDIFSKAIYFFESGFDFARDGSSTFNGKVYPFGIDPSWHDSENILLFLNSYKMKQAIIIGMLFGIFLSLLNHLHRKDYLSILCEFIPQVVFMTSIFGYLAVMIIFKWINQSSMSNPPSLLNMLILMFLDFGSDIKYPLYSGQKQIQMILVVVAVLCIPILWFVKPFYLRHQHLKKTSIGYNSVQTHSPTREEVVPLNSESIPLNADPESNNPSNDHSTSHNAHQHFEFGEIFVHQTIHTIEFALGCISNTASYLRLWALSLAHARNLFTLLS</sequence>
<dbReference type="PIRSF" id="PIRSF001293">
    <property type="entry name" value="ATP6V0A1"/>
    <property type="match status" value="1"/>
</dbReference>
<keyword evidence="6 9" id="KW-1133">Transmembrane helix</keyword>
<dbReference type="GO" id="GO:0000220">
    <property type="term" value="C:vacuolar proton-transporting V-type ATPase, V0 domain"/>
    <property type="evidence" value="ECO:0007669"/>
    <property type="project" value="InterPro"/>
</dbReference>
<evidence type="ECO:0000256" key="7">
    <source>
        <dbReference type="ARBA" id="ARBA00023065"/>
    </source>
</evidence>
<dbReference type="AlphaFoldDB" id="A0A075AYY7"/>
<evidence type="ECO:0000313" key="12">
    <source>
        <dbReference type="Proteomes" id="UP000030755"/>
    </source>
</evidence>
<evidence type="ECO:0000256" key="8">
    <source>
        <dbReference type="ARBA" id="ARBA00023136"/>
    </source>
</evidence>
<gene>
    <name evidence="11" type="ORF">O9G_002490</name>
</gene>
<evidence type="ECO:0000256" key="6">
    <source>
        <dbReference type="ARBA" id="ARBA00022989"/>
    </source>
</evidence>
<evidence type="ECO:0000256" key="4">
    <source>
        <dbReference type="ARBA" id="ARBA00022692"/>
    </source>
</evidence>
<dbReference type="GO" id="GO:0007035">
    <property type="term" value="P:vacuolar acidification"/>
    <property type="evidence" value="ECO:0007669"/>
    <property type="project" value="TreeGrafter"/>
</dbReference>
<keyword evidence="7 9" id="KW-0406">Ion transport</keyword>
<dbReference type="STRING" id="988480.A0A075AYY7"/>
<dbReference type="OMA" id="FYLWFFL"/>
<keyword evidence="10" id="KW-0175">Coiled coil</keyword>
<evidence type="ECO:0000256" key="5">
    <source>
        <dbReference type="ARBA" id="ARBA00022781"/>
    </source>
</evidence>
<evidence type="ECO:0000256" key="1">
    <source>
        <dbReference type="ARBA" id="ARBA00004141"/>
    </source>
</evidence>
<dbReference type="EMBL" id="KE561022">
    <property type="protein sequence ID" value="EPZ33927.1"/>
    <property type="molecule type" value="Genomic_DNA"/>
</dbReference>
<dbReference type="Pfam" id="PF01496">
    <property type="entry name" value="V_ATPase_I"/>
    <property type="match status" value="1"/>
</dbReference>
<feature type="transmembrane region" description="Helical" evidence="9">
    <location>
        <begin position="528"/>
        <end position="546"/>
    </location>
</feature>
<feature type="transmembrane region" description="Helical" evidence="9">
    <location>
        <begin position="412"/>
        <end position="436"/>
    </location>
</feature>
<dbReference type="InterPro" id="IPR002490">
    <property type="entry name" value="V-ATPase_116kDa_su"/>
</dbReference>
<dbReference type="HOGENOM" id="CLU_005230_0_2_1"/>
<evidence type="ECO:0000256" key="9">
    <source>
        <dbReference type="RuleBase" id="RU361189"/>
    </source>
</evidence>
<dbReference type="Proteomes" id="UP000030755">
    <property type="component" value="Unassembled WGS sequence"/>
</dbReference>
<evidence type="ECO:0000313" key="11">
    <source>
        <dbReference type="EMBL" id="EPZ33927.1"/>
    </source>
</evidence>
<dbReference type="PANTHER" id="PTHR11629">
    <property type="entry name" value="VACUOLAR PROTON ATPASES"/>
    <property type="match status" value="1"/>
</dbReference>
<comment type="subcellular location">
    <subcellularLocation>
        <location evidence="1">Membrane</location>
        <topology evidence="1">Multi-pass membrane protein</topology>
    </subcellularLocation>
</comment>
<proteinExistence type="inferred from homology"/>
<comment type="function">
    <text evidence="9">Essential component of the vacuolar proton pump (V-ATPase), a multimeric enzyme that catalyzes the translocation of protons across the membranes. Required for assembly and activity of the V-ATPase.</text>
</comment>
<feature type="coiled-coil region" evidence="10">
    <location>
        <begin position="92"/>
        <end position="126"/>
    </location>
</feature>
<dbReference type="GO" id="GO:0046961">
    <property type="term" value="F:proton-transporting ATPase activity, rotational mechanism"/>
    <property type="evidence" value="ECO:0007669"/>
    <property type="project" value="InterPro"/>
</dbReference>
<keyword evidence="8 9" id="KW-0472">Membrane</keyword>
<comment type="similarity">
    <text evidence="2 9">Belongs to the V-ATPase 116 kDa subunit family.</text>
</comment>
<dbReference type="OrthoDB" id="10264220at2759"/>
<accession>A0A075AYY7</accession>
<feature type="transmembrane region" description="Helical" evidence="9">
    <location>
        <begin position="558"/>
        <end position="581"/>
    </location>
</feature>
<keyword evidence="3 9" id="KW-0813">Transport</keyword>